<comment type="subcellular location">
    <subcellularLocation>
        <location evidence="1">Cell envelope</location>
    </subcellularLocation>
</comment>
<gene>
    <name evidence="6" type="ORF">I6H47_10975</name>
</gene>
<comment type="similarity">
    <text evidence="2">Belongs to the bacterial solute-binding protein 8 family.</text>
</comment>
<evidence type="ECO:0000256" key="1">
    <source>
        <dbReference type="ARBA" id="ARBA00004196"/>
    </source>
</evidence>
<dbReference type="InterPro" id="IPR002491">
    <property type="entry name" value="ABC_transptr_periplasmic_BD"/>
</dbReference>
<evidence type="ECO:0000313" key="7">
    <source>
        <dbReference type="Proteomes" id="UP000595374"/>
    </source>
</evidence>
<dbReference type="CDD" id="cd01146">
    <property type="entry name" value="FhuD"/>
    <property type="match status" value="1"/>
</dbReference>
<dbReference type="Proteomes" id="UP000595374">
    <property type="component" value="Chromosome"/>
</dbReference>
<feature type="domain" description="Fe/B12 periplasmic-binding" evidence="5">
    <location>
        <begin position="72"/>
        <end position="326"/>
    </location>
</feature>
<reference evidence="6 7" key="1">
    <citation type="submission" date="2020-12" db="EMBL/GenBank/DDBJ databases">
        <title>FDA dAtabase for Regulatory Grade micrObial Sequences (FDA-ARGOS): Supporting development and validation of Infectious Disease Dx tests.</title>
        <authorList>
            <person name="Sproer C."/>
            <person name="Gronow S."/>
            <person name="Severitt S."/>
            <person name="Schroder I."/>
            <person name="Tallon L."/>
            <person name="Sadzewicz L."/>
            <person name="Zhao X."/>
            <person name="Boylan J."/>
            <person name="Ott S."/>
            <person name="Bowen H."/>
            <person name="Vavikolanu K."/>
            <person name="Mehta A."/>
            <person name="Aluvathingal J."/>
            <person name="Nadendla S."/>
            <person name="Lowell S."/>
            <person name="Myers T."/>
            <person name="Yan Y."/>
            <person name="Sichtig H."/>
        </authorList>
    </citation>
    <scope>NUCLEOTIDE SEQUENCE [LARGE SCALE GENOMIC DNA]</scope>
    <source>
        <strain evidence="6 7">FDAARGOS_990</strain>
    </source>
</reference>
<dbReference type="PANTHER" id="PTHR30532:SF25">
    <property type="entry name" value="IRON(III) DICITRATE-BINDING PERIPLASMIC PROTEIN"/>
    <property type="match status" value="1"/>
</dbReference>
<accession>A0A7T4A2G7</accession>
<name>A0A7T4A2G7_9MICO</name>
<evidence type="ECO:0000259" key="5">
    <source>
        <dbReference type="PROSITE" id="PS50983"/>
    </source>
</evidence>
<dbReference type="InterPro" id="IPR051313">
    <property type="entry name" value="Bact_iron-sidero_bind"/>
</dbReference>
<dbReference type="AlphaFoldDB" id="A0A7T4A2G7"/>
<keyword evidence="3" id="KW-0813">Transport</keyword>
<sequence>MLTLTLLASGCAAADDSAADSAGSTAVAAGGKDFGTADEKTAALGSDAAPGEFPRTVDHALGTTEIEKRPERVVVLDTGELDDVLALGITPVGMVTTEGAQPVPSYLAEETQGVETVGTISELDLEKIASLEPDLILGSQLRAEKLYDELEAIAPTVFSIRPGFPWKENFLLVGDALGLEEEATAELNEYGREVKALGDSVTGDPTISLVRFMPGKLRLYGNASLIGVILADAGLARPETQNVDDLAVEISPEKLDEADGDVIFYSSYGEPGATGETEALQTSQWTNLPAVRDGRAYRVDDDVWFLGLGPIGAKQVVEDLDGYLAQ</sequence>
<dbReference type="GO" id="GO:1901678">
    <property type="term" value="P:iron coordination entity transport"/>
    <property type="evidence" value="ECO:0007669"/>
    <property type="project" value="UniProtKB-ARBA"/>
</dbReference>
<dbReference type="EMBL" id="CP065989">
    <property type="protein sequence ID" value="QQB16106.1"/>
    <property type="molecule type" value="Genomic_DNA"/>
</dbReference>
<evidence type="ECO:0000256" key="4">
    <source>
        <dbReference type="ARBA" id="ARBA00022729"/>
    </source>
</evidence>
<proteinExistence type="inferred from homology"/>
<organism evidence="6 7">
    <name type="scientific">Brevibacterium casei</name>
    <dbReference type="NCBI Taxonomy" id="33889"/>
    <lineage>
        <taxon>Bacteria</taxon>
        <taxon>Bacillati</taxon>
        <taxon>Actinomycetota</taxon>
        <taxon>Actinomycetes</taxon>
        <taxon>Micrococcales</taxon>
        <taxon>Brevibacteriaceae</taxon>
        <taxon>Brevibacterium</taxon>
    </lineage>
</organism>
<keyword evidence="4" id="KW-0732">Signal</keyword>
<dbReference type="PROSITE" id="PS50983">
    <property type="entry name" value="FE_B12_PBP"/>
    <property type="match status" value="1"/>
</dbReference>
<dbReference type="Gene3D" id="3.40.50.1980">
    <property type="entry name" value="Nitrogenase molybdenum iron protein domain"/>
    <property type="match status" value="2"/>
</dbReference>
<evidence type="ECO:0000256" key="3">
    <source>
        <dbReference type="ARBA" id="ARBA00022448"/>
    </source>
</evidence>
<protein>
    <submittedName>
        <fullName evidence="6">Iron-siderophore ABC transporter substrate-binding protein</fullName>
    </submittedName>
</protein>
<dbReference type="Pfam" id="PF01497">
    <property type="entry name" value="Peripla_BP_2"/>
    <property type="match status" value="1"/>
</dbReference>
<dbReference type="GO" id="GO:0030288">
    <property type="term" value="C:outer membrane-bounded periplasmic space"/>
    <property type="evidence" value="ECO:0007669"/>
    <property type="project" value="TreeGrafter"/>
</dbReference>
<evidence type="ECO:0000256" key="2">
    <source>
        <dbReference type="ARBA" id="ARBA00008814"/>
    </source>
</evidence>
<dbReference type="SUPFAM" id="SSF53807">
    <property type="entry name" value="Helical backbone' metal receptor"/>
    <property type="match status" value="1"/>
</dbReference>
<evidence type="ECO:0000313" key="6">
    <source>
        <dbReference type="EMBL" id="QQB16106.1"/>
    </source>
</evidence>
<dbReference type="PANTHER" id="PTHR30532">
    <property type="entry name" value="IRON III DICITRATE-BINDING PERIPLASMIC PROTEIN"/>
    <property type="match status" value="1"/>
</dbReference>